<dbReference type="AlphaFoldDB" id="A0A7D8AN67"/>
<protein>
    <submittedName>
        <fullName evidence="3">Alpha/beta hydrolase</fullName>
    </submittedName>
</protein>
<dbReference type="Pfam" id="PF00561">
    <property type="entry name" value="Abhydrolase_1"/>
    <property type="match status" value="1"/>
</dbReference>
<accession>A0A7D8AN67</accession>
<keyword evidence="3" id="KW-0378">Hydrolase</keyword>
<dbReference type="SUPFAM" id="SSF53474">
    <property type="entry name" value="alpha/beta-Hydrolases"/>
    <property type="match status" value="1"/>
</dbReference>
<dbReference type="GO" id="GO:0016787">
    <property type="term" value="F:hydrolase activity"/>
    <property type="evidence" value="ECO:0007669"/>
    <property type="project" value="UniProtKB-KW"/>
</dbReference>
<feature type="compositionally biased region" description="Polar residues" evidence="1">
    <location>
        <begin position="362"/>
        <end position="374"/>
    </location>
</feature>
<feature type="region of interest" description="Disordered" evidence="1">
    <location>
        <begin position="326"/>
        <end position="374"/>
    </location>
</feature>
<gene>
    <name evidence="3" type="ORF">FVO59_04840</name>
</gene>
<dbReference type="Gene3D" id="3.40.50.1820">
    <property type="entry name" value="alpha/beta hydrolase"/>
    <property type="match status" value="1"/>
</dbReference>
<reference evidence="3 4" key="1">
    <citation type="journal article" date="2020" name="Front. Microbiol.">
        <title>Design of Bacterial Strain-Specific qPCR Assays Using NGS Data and Publicly Available Resources and Its Application to Track Biocontrol Strains.</title>
        <authorList>
            <person name="Hernandez I."/>
            <person name="Sant C."/>
            <person name="Martinez R."/>
            <person name="Fernandez C."/>
        </authorList>
    </citation>
    <scope>NUCLEOTIDE SEQUENCE [LARGE SCALE GENOMIC DNA]</scope>
    <source>
        <strain evidence="3 4">B24</strain>
    </source>
</reference>
<dbReference type="InterPro" id="IPR000073">
    <property type="entry name" value="AB_hydrolase_1"/>
</dbReference>
<feature type="compositionally biased region" description="Low complexity" evidence="1">
    <location>
        <begin position="327"/>
        <end position="341"/>
    </location>
</feature>
<feature type="domain" description="AB hydrolase-1" evidence="2">
    <location>
        <begin position="38"/>
        <end position="243"/>
    </location>
</feature>
<sequence>MPAVTRVGEDRGAPVLVLPGGPCRDPEYLGDLAGISEVRELVVLHPRGTPRTGGLSHGWWTDADDVVAAIDALGVDAVDLVAHSAGTRLALAAAARFPGRIRSMALVTPPASWLTGTPYDGDSLPVDRGDPAVAAAILSLSHEQEPTTEEGFRAAFLRQAPASYAHWTEKEQQHARVGSMSLAAASAWFDGIPDDAAQIILSATLPPALVIGGDRDLLTGAQPVIDYAAALGARFAMIDDCGHRRLPRRTREMAHPPLSQTPRSSATARSSSAVSGTGIRSIGITSITSAAKRDLRPAAVPAKRCSCSCMLRTRCAGCRWNRLNRASSPRRPSVSSTRSGPAALITSSSRSRSHPKKPAASGSATPNVTSTRST</sequence>
<feature type="compositionally biased region" description="Low complexity" evidence="1">
    <location>
        <begin position="263"/>
        <end position="274"/>
    </location>
</feature>
<dbReference type="PANTHER" id="PTHR43433:SF10">
    <property type="entry name" value="AB HYDROLASE-1 DOMAIN-CONTAINING PROTEIN"/>
    <property type="match status" value="1"/>
</dbReference>
<feature type="region of interest" description="Disordered" evidence="1">
    <location>
        <begin position="248"/>
        <end position="274"/>
    </location>
</feature>
<dbReference type="PANTHER" id="PTHR43433">
    <property type="entry name" value="HYDROLASE, ALPHA/BETA FOLD FAMILY PROTEIN"/>
    <property type="match status" value="1"/>
</dbReference>
<organism evidence="3 4">
    <name type="scientific">Microbacterium esteraromaticum</name>
    <dbReference type="NCBI Taxonomy" id="57043"/>
    <lineage>
        <taxon>Bacteria</taxon>
        <taxon>Bacillati</taxon>
        <taxon>Actinomycetota</taxon>
        <taxon>Actinomycetes</taxon>
        <taxon>Micrococcales</taxon>
        <taxon>Microbacteriaceae</taxon>
        <taxon>Microbacterium</taxon>
    </lineage>
</organism>
<dbReference type="InterPro" id="IPR050471">
    <property type="entry name" value="AB_hydrolase"/>
</dbReference>
<dbReference type="InterPro" id="IPR029058">
    <property type="entry name" value="AB_hydrolase_fold"/>
</dbReference>
<name>A0A7D8AN67_9MICO</name>
<evidence type="ECO:0000256" key="1">
    <source>
        <dbReference type="SAM" id="MobiDB-lite"/>
    </source>
</evidence>
<proteinExistence type="predicted"/>
<evidence type="ECO:0000259" key="2">
    <source>
        <dbReference type="Pfam" id="PF00561"/>
    </source>
</evidence>
<evidence type="ECO:0000313" key="4">
    <source>
        <dbReference type="Proteomes" id="UP000515708"/>
    </source>
</evidence>
<evidence type="ECO:0000313" key="3">
    <source>
        <dbReference type="EMBL" id="QMU98607.1"/>
    </source>
</evidence>
<dbReference type="Proteomes" id="UP000515708">
    <property type="component" value="Chromosome"/>
</dbReference>
<dbReference type="EMBL" id="CP043732">
    <property type="protein sequence ID" value="QMU98607.1"/>
    <property type="molecule type" value="Genomic_DNA"/>
</dbReference>